<organism evidence="2 3">
    <name type="scientific">Allacma fusca</name>
    <dbReference type="NCBI Taxonomy" id="39272"/>
    <lineage>
        <taxon>Eukaryota</taxon>
        <taxon>Metazoa</taxon>
        <taxon>Ecdysozoa</taxon>
        <taxon>Arthropoda</taxon>
        <taxon>Hexapoda</taxon>
        <taxon>Collembola</taxon>
        <taxon>Symphypleona</taxon>
        <taxon>Sminthuridae</taxon>
        <taxon>Allacma</taxon>
    </lineage>
</organism>
<feature type="non-terminal residue" evidence="2">
    <location>
        <position position="1"/>
    </location>
</feature>
<protein>
    <submittedName>
        <fullName evidence="2">Uncharacterized protein</fullName>
    </submittedName>
</protein>
<name>A0A8J2PFZ7_9HEXA</name>
<comment type="caution">
    <text evidence="2">The sequence shown here is derived from an EMBL/GenBank/DDBJ whole genome shotgun (WGS) entry which is preliminary data.</text>
</comment>
<feature type="signal peptide" evidence="1">
    <location>
        <begin position="1"/>
        <end position="20"/>
    </location>
</feature>
<gene>
    <name evidence="2" type="ORF">AFUS01_LOCUS38079</name>
</gene>
<dbReference type="EMBL" id="CAJVCH010546229">
    <property type="protein sequence ID" value="CAG7828132.1"/>
    <property type="molecule type" value="Genomic_DNA"/>
</dbReference>
<reference evidence="2" key="1">
    <citation type="submission" date="2021-06" db="EMBL/GenBank/DDBJ databases">
        <authorList>
            <person name="Hodson N. C."/>
            <person name="Mongue J. A."/>
            <person name="Jaron S. K."/>
        </authorList>
    </citation>
    <scope>NUCLEOTIDE SEQUENCE</scope>
</reference>
<dbReference type="Proteomes" id="UP000708208">
    <property type="component" value="Unassembled WGS sequence"/>
</dbReference>
<feature type="chain" id="PRO_5035308805" evidence="1">
    <location>
        <begin position="21"/>
        <end position="75"/>
    </location>
</feature>
<evidence type="ECO:0000313" key="2">
    <source>
        <dbReference type="EMBL" id="CAG7828132.1"/>
    </source>
</evidence>
<keyword evidence="1" id="KW-0732">Signal</keyword>
<sequence>MKAVSSIVLALLALVAVASAHVLTPVVPATGLTTIGAVYPGVSYTSKVPLVQYPAYKYPQYQYVYQPVQNKVVYP</sequence>
<keyword evidence="3" id="KW-1185">Reference proteome</keyword>
<proteinExistence type="predicted"/>
<dbReference type="AlphaFoldDB" id="A0A8J2PFZ7"/>
<accession>A0A8J2PFZ7</accession>
<evidence type="ECO:0000313" key="3">
    <source>
        <dbReference type="Proteomes" id="UP000708208"/>
    </source>
</evidence>
<evidence type="ECO:0000256" key="1">
    <source>
        <dbReference type="SAM" id="SignalP"/>
    </source>
</evidence>